<keyword evidence="3" id="KW-1185">Reference proteome</keyword>
<dbReference type="AlphaFoldDB" id="S5SSH1"/>
<proteinExistence type="predicted"/>
<dbReference type="OrthoDB" id="266313at2"/>
<sequence>MPAPSPQSRPAVVSLPQGEPDLPEVAREILEAGRPAVGYLNDRALVAVTPLTDDGRLAVEIPPRADAVGDAPDTRNSYERWQWEALPAEVATHGPPHLEDELLREFHEELEKFMAAWRDTAPATEDPGERLAEEAAAAARVGAEMAALEVSGPERTLLLAPLQSWVTMHGIVDEHVAELSELVDSLRRAGSRAGFHVALARLHALAADVEPSPQLIAALRVDADDLAARAVERERLAARVGAKVRSLISLMGVPGDVIAGWLEDTDFASFPPGVHRLVEEVRSASENTAASISELDALAERVAGEPGPNPKGVRDRVEAVAAHLG</sequence>
<name>S5SSH1_9CORY</name>
<evidence type="ECO:0000256" key="1">
    <source>
        <dbReference type="SAM" id="MobiDB-lite"/>
    </source>
</evidence>
<feature type="region of interest" description="Disordered" evidence="1">
    <location>
        <begin position="1"/>
        <end position="20"/>
    </location>
</feature>
<dbReference type="EMBL" id="CP003924">
    <property type="protein sequence ID" value="AGS34074.1"/>
    <property type="molecule type" value="Genomic_DNA"/>
</dbReference>
<dbReference type="eggNOG" id="COG4748">
    <property type="taxonomic scope" value="Bacteria"/>
</dbReference>
<organism evidence="2 3">
    <name type="scientific">Corynebacterium maris DSM 45190</name>
    <dbReference type="NCBI Taxonomy" id="1224163"/>
    <lineage>
        <taxon>Bacteria</taxon>
        <taxon>Bacillati</taxon>
        <taxon>Actinomycetota</taxon>
        <taxon>Actinomycetes</taxon>
        <taxon>Mycobacteriales</taxon>
        <taxon>Corynebacteriaceae</taxon>
        <taxon>Corynebacterium</taxon>
    </lineage>
</organism>
<dbReference type="STRING" id="1224163.B841_02955"/>
<dbReference type="PATRIC" id="fig|1224163.3.peg.593"/>
<dbReference type="HOGENOM" id="CLU_854477_0_0_11"/>
<protein>
    <submittedName>
        <fullName evidence="2">Uncharacterized protein</fullName>
    </submittedName>
</protein>
<gene>
    <name evidence="2" type="ORF">B841_02955</name>
</gene>
<reference evidence="2 3" key="1">
    <citation type="submission" date="2012-11" db="EMBL/GenBank/DDBJ databases">
        <title>The complete genome sequence of Corynebacterium maris Coryn-1 (=DSM 45190).</title>
        <authorList>
            <person name="Schaffert L."/>
            <person name="Albersmeier A."/>
            <person name="Kalinowski J."/>
            <person name="Ruckert C."/>
        </authorList>
    </citation>
    <scope>NUCLEOTIDE SEQUENCE [LARGE SCALE GENOMIC DNA]</scope>
    <source>
        <strain evidence="3">Coryn-1</strain>
    </source>
</reference>
<accession>S5SSH1</accession>
<dbReference type="KEGG" id="cmd:B841_02955"/>
<evidence type="ECO:0000313" key="3">
    <source>
        <dbReference type="Proteomes" id="UP000015388"/>
    </source>
</evidence>
<evidence type="ECO:0000313" key="2">
    <source>
        <dbReference type="EMBL" id="AGS34074.1"/>
    </source>
</evidence>
<dbReference type="Proteomes" id="UP000015388">
    <property type="component" value="Chromosome"/>
</dbReference>
<dbReference type="RefSeq" id="WP_020934007.1">
    <property type="nucleotide sequence ID" value="NC_021915.1"/>
</dbReference>